<evidence type="ECO:0000259" key="2">
    <source>
        <dbReference type="PROSITE" id="PS51485"/>
    </source>
</evidence>
<dbReference type="SUPFAM" id="SSF49503">
    <property type="entry name" value="Cupredoxins"/>
    <property type="match status" value="1"/>
</dbReference>
<proteinExistence type="predicted"/>
<gene>
    <name evidence="3" type="ORF">TanjilG_00812</name>
</gene>
<dbReference type="PROSITE" id="PS51485">
    <property type="entry name" value="PHYTOCYANIN"/>
    <property type="match status" value="1"/>
</dbReference>
<feature type="signal peptide" evidence="1">
    <location>
        <begin position="1"/>
        <end position="29"/>
    </location>
</feature>
<protein>
    <recommendedName>
        <fullName evidence="2">Phytocyanin domain-containing protein</fullName>
    </recommendedName>
</protein>
<keyword evidence="4" id="KW-1185">Reference proteome</keyword>
<feature type="chain" id="PRO_5020036145" description="Phytocyanin domain-containing protein" evidence="1">
    <location>
        <begin position="30"/>
        <end position="125"/>
    </location>
</feature>
<evidence type="ECO:0000313" key="4">
    <source>
        <dbReference type="Proteomes" id="UP000188354"/>
    </source>
</evidence>
<dbReference type="GO" id="GO:0009055">
    <property type="term" value="F:electron transfer activity"/>
    <property type="evidence" value="ECO:0007669"/>
    <property type="project" value="InterPro"/>
</dbReference>
<dbReference type="Gramene" id="OIW04252">
    <property type="protein sequence ID" value="OIW04252"/>
    <property type="gene ID" value="TanjilG_00812"/>
</dbReference>
<dbReference type="PANTHER" id="PTHR33021:SF193">
    <property type="entry name" value="OS06G0218600 PROTEIN"/>
    <property type="match status" value="1"/>
</dbReference>
<dbReference type="EMBL" id="CM007369">
    <property type="protein sequence ID" value="OIW04252.1"/>
    <property type="molecule type" value="Genomic_DNA"/>
</dbReference>
<dbReference type="KEGG" id="lang:109356349"/>
<keyword evidence="1" id="KW-0732">Signal</keyword>
<dbReference type="AlphaFoldDB" id="A0A4P1R834"/>
<sequence>MDQERCNVVITTIMLLFCMLMFQSEIAHGDTYNVGGLAGWSRNIGDWTKGKQFEEGDTFVFKYDPRLHNVVKVNQANFYVCSVDGAIAIYKTGNDSLRLRTGMHYFISGVHGDCGSGIKVALHLL</sequence>
<dbReference type="OrthoDB" id="1921208at2759"/>
<evidence type="ECO:0000313" key="3">
    <source>
        <dbReference type="EMBL" id="OIW04252.1"/>
    </source>
</evidence>
<organism evidence="3 4">
    <name type="scientific">Lupinus angustifolius</name>
    <name type="common">Narrow-leaved blue lupine</name>
    <dbReference type="NCBI Taxonomy" id="3871"/>
    <lineage>
        <taxon>Eukaryota</taxon>
        <taxon>Viridiplantae</taxon>
        <taxon>Streptophyta</taxon>
        <taxon>Embryophyta</taxon>
        <taxon>Tracheophyta</taxon>
        <taxon>Spermatophyta</taxon>
        <taxon>Magnoliopsida</taxon>
        <taxon>eudicotyledons</taxon>
        <taxon>Gunneridae</taxon>
        <taxon>Pentapetalae</taxon>
        <taxon>rosids</taxon>
        <taxon>fabids</taxon>
        <taxon>Fabales</taxon>
        <taxon>Fabaceae</taxon>
        <taxon>Papilionoideae</taxon>
        <taxon>50 kb inversion clade</taxon>
        <taxon>genistoids sensu lato</taxon>
        <taxon>core genistoids</taxon>
        <taxon>Genisteae</taxon>
        <taxon>Lupinus</taxon>
    </lineage>
</organism>
<dbReference type="Proteomes" id="UP000188354">
    <property type="component" value="Chromosome LG09"/>
</dbReference>
<dbReference type="InterPro" id="IPR008972">
    <property type="entry name" value="Cupredoxin"/>
</dbReference>
<dbReference type="InterPro" id="IPR003245">
    <property type="entry name" value="Phytocyanin_dom"/>
</dbReference>
<evidence type="ECO:0000256" key="1">
    <source>
        <dbReference type="SAM" id="SignalP"/>
    </source>
</evidence>
<feature type="domain" description="Phytocyanin" evidence="2">
    <location>
        <begin position="30"/>
        <end position="125"/>
    </location>
</feature>
<dbReference type="InterPro" id="IPR039391">
    <property type="entry name" value="Phytocyanin-like"/>
</dbReference>
<dbReference type="STRING" id="3871.A0A4P1R834"/>
<reference evidence="3 4" key="1">
    <citation type="journal article" date="2017" name="Plant Biotechnol. J.">
        <title>A comprehensive draft genome sequence for lupin (Lupinus angustifolius), an emerging health food: insights into plant-microbe interactions and legume evolution.</title>
        <authorList>
            <person name="Hane J.K."/>
            <person name="Ming Y."/>
            <person name="Kamphuis L.G."/>
            <person name="Nelson M.N."/>
            <person name="Garg G."/>
            <person name="Atkins C.A."/>
            <person name="Bayer P.E."/>
            <person name="Bravo A."/>
            <person name="Bringans S."/>
            <person name="Cannon S."/>
            <person name="Edwards D."/>
            <person name="Foley R."/>
            <person name="Gao L.L."/>
            <person name="Harrison M.J."/>
            <person name="Huang W."/>
            <person name="Hurgobin B."/>
            <person name="Li S."/>
            <person name="Liu C.W."/>
            <person name="McGrath A."/>
            <person name="Morahan G."/>
            <person name="Murray J."/>
            <person name="Weller J."/>
            <person name="Jian J."/>
            <person name="Singh K.B."/>
        </authorList>
    </citation>
    <scope>NUCLEOTIDE SEQUENCE [LARGE SCALE GENOMIC DNA]</scope>
    <source>
        <strain evidence="4">cv. Tanjil</strain>
        <tissue evidence="3">Whole plant</tissue>
    </source>
</reference>
<dbReference type="PANTHER" id="PTHR33021">
    <property type="entry name" value="BLUE COPPER PROTEIN"/>
    <property type="match status" value="1"/>
</dbReference>
<dbReference type="Gene3D" id="2.60.40.420">
    <property type="entry name" value="Cupredoxins - blue copper proteins"/>
    <property type="match status" value="1"/>
</dbReference>
<accession>A0A4P1R834</accession>
<name>A0A4P1R834_LUPAN</name>
<dbReference type="Pfam" id="PF02298">
    <property type="entry name" value="Cu_bind_like"/>
    <property type="match status" value="1"/>
</dbReference>
<dbReference type="GO" id="GO:0005886">
    <property type="term" value="C:plasma membrane"/>
    <property type="evidence" value="ECO:0007669"/>
    <property type="project" value="TreeGrafter"/>
</dbReference>